<dbReference type="CDD" id="cd02947">
    <property type="entry name" value="TRX_family"/>
    <property type="match status" value="1"/>
</dbReference>
<organism evidence="12 13">
    <name type="scientific">Candidatus Niyogibacteria bacterium CG10_big_fil_rev_8_21_14_0_10_46_36</name>
    <dbReference type="NCBI Taxonomy" id="1974726"/>
    <lineage>
        <taxon>Bacteria</taxon>
        <taxon>Candidatus Niyogiibacteriota</taxon>
    </lineage>
</organism>
<feature type="transmembrane region" description="Helical" evidence="10">
    <location>
        <begin position="107"/>
        <end position="131"/>
    </location>
</feature>
<keyword evidence="8" id="KW-1015">Disulfide bond</keyword>
<sequence>MKTYRMLAIFLAFIGLGIMIYLSYLHYANTQSFCDFSEEVSCDVVTTSLYSEVFGVPISLLGAGFFGVLLLLLFLNKKDDVFQAVFFLTLLMLVPSLYFTLLEATVIGAFCVLCESSKAVMGAILVVSFLAVRKVAPFPYKQIIPIVIGGLLVIGVIFFAQAGGGTKEDYSELFLCANDNGITYYKSVRCSSCRQQEKVFGPAYTTLRAIECHPEGDNPQPELCLEKEISKTPTFILERDGQEVKRVIGIQQIDAFAEFAECSIDK</sequence>
<dbReference type="InterPro" id="IPR038354">
    <property type="entry name" value="VKOR_sf"/>
</dbReference>
<accession>A0A2H0TCV1</accession>
<dbReference type="InterPro" id="IPR044698">
    <property type="entry name" value="VKOR/LTO1"/>
</dbReference>
<comment type="similarity">
    <text evidence="2">Belongs to the VKOR family.</text>
</comment>
<evidence type="ECO:0000256" key="6">
    <source>
        <dbReference type="ARBA" id="ARBA00023002"/>
    </source>
</evidence>
<proteinExistence type="inferred from homology"/>
<dbReference type="PANTHER" id="PTHR34573:SF1">
    <property type="entry name" value="VITAMIN K EPOXIDE REDUCTASE DOMAIN-CONTAINING PROTEIN"/>
    <property type="match status" value="1"/>
</dbReference>
<evidence type="ECO:0000259" key="11">
    <source>
        <dbReference type="SMART" id="SM00756"/>
    </source>
</evidence>
<dbReference type="Pfam" id="PF07884">
    <property type="entry name" value="VKOR"/>
    <property type="match status" value="1"/>
</dbReference>
<dbReference type="InterPro" id="IPR036249">
    <property type="entry name" value="Thioredoxin-like_sf"/>
</dbReference>
<feature type="transmembrane region" description="Helical" evidence="10">
    <location>
        <begin position="143"/>
        <end position="162"/>
    </location>
</feature>
<dbReference type="SUPFAM" id="SSF52833">
    <property type="entry name" value="Thioredoxin-like"/>
    <property type="match status" value="1"/>
</dbReference>
<evidence type="ECO:0000256" key="3">
    <source>
        <dbReference type="ARBA" id="ARBA00022692"/>
    </source>
</evidence>
<comment type="caution">
    <text evidence="12">The sequence shown here is derived from an EMBL/GenBank/DDBJ whole genome shotgun (WGS) entry which is preliminary data.</text>
</comment>
<dbReference type="Gene3D" id="1.20.1440.130">
    <property type="entry name" value="VKOR domain"/>
    <property type="match status" value="1"/>
</dbReference>
<evidence type="ECO:0000256" key="4">
    <source>
        <dbReference type="ARBA" id="ARBA00022719"/>
    </source>
</evidence>
<dbReference type="GO" id="GO:0016491">
    <property type="term" value="F:oxidoreductase activity"/>
    <property type="evidence" value="ECO:0007669"/>
    <property type="project" value="UniProtKB-KW"/>
</dbReference>
<gene>
    <name evidence="12" type="ORF">COU47_03405</name>
</gene>
<dbReference type="EMBL" id="PFCO01000008">
    <property type="protein sequence ID" value="PIR69390.1"/>
    <property type="molecule type" value="Genomic_DNA"/>
</dbReference>
<keyword evidence="7 10" id="KW-0472">Membrane</keyword>
<evidence type="ECO:0000256" key="8">
    <source>
        <dbReference type="ARBA" id="ARBA00023157"/>
    </source>
</evidence>
<dbReference type="AlphaFoldDB" id="A0A2H0TCV1"/>
<dbReference type="GO" id="GO:0048038">
    <property type="term" value="F:quinone binding"/>
    <property type="evidence" value="ECO:0007669"/>
    <property type="project" value="UniProtKB-KW"/>
</dbReference>
<evidence type="ECO:0000313" key="13">
    <source>
        <dbReference type="Proteomes" id="UP000231503"/>
    </source>
</evidence>
<feature type="domain" description="Vitamin K epoxide reductase" evidence="11">
    <location>
        <begin position="1"/>
        <end position="132"/>
    </location>
</feature>
<dbReference type="Gene3D" id="3.40.30.10">
    <property type="entry name" value="Glutaredoxin"/>
    <property type="match status" value="1"/>
</dbReference>
<evidence type="ECO:0000256" key="2">
    <source>
        <dbReference type="ARBA" id="ARBA00006214"/>
    </source>
</evidence>
<keyword evidence="6" id="KW-0560">Oxidoreductase</keyword>
<evidence type="ECO:0000256" key="7">
    <source>
        <dbReference type="ARBA" id="ARBA00023136"/>
    </source>
</evidence>
<keyword evidence="5 10" id="KW-1133">Transmembrane helix</keyword>
<dbReference type="SMART" id="SM00756">
    <property type="entry name" value="VKc"/>
    <property type="match status" value="1"/>
</dbReference>
<dbReference type="PANTHER" id="PTHR34573">
    <property type="entry name" value="VKC DOMAIN-CONTAINING PROTEIN"/>
    <property type="match status" value="1"/>
</dbReference>
<keyword evidence="3 10" id="KW-0812">Transmembrane</keyword>
<reference evidence="13" key="1">
    <citation type="submission" date="2017-09" db="EMBL/GenBank/DDBJ databases">
        <title>Depth-based differentiation of microbial function through sediment-hosted aquifers and enrichment of novel symbionts in the deep terrestrial subsurface.</title>
        <authorList>
            <person name="Probst A.J."/>
            <person name="Ladd B."/>
            <person name="Jarett J.K."/>
            <person name="Geller-Mcgrath D.E."/>
            <person name="Sieber C.M.K."/>
            <person name="Emerson J.B."/>
            <person name="Anantharaman K."/>
            <person name="Thomas B.C."/>
            <person name="Malmstrom R."/>
            <person name="Stieglmeier M."/>
            <person name="Klingl A."/>
            <person name="Woyke T."/>
            <person name="Ryan C.M."/>
            <person name="Banfield J.F."/>
        </authorList>
    </citation>
    <scope>NUCLEOTIDE SEQUENCE [LARGE SCALE GENOMIC DNA]</scope>
</reference>
<name>A0A2H0TCV1_9BACT</name>
<feature type="transmembrane region" description="Helical" evidence="10">
    <location>
        <begin position="54"/>
        <end position="74"/>
    </location>
</feature>
<keyword evidence="4" id="KW-0874">Quinone</keyword>
<evidence type="ECO:0000256" key="10">
    <source>
        <dbReference type="SAM" id="Phobius"/>
    </source>
</evidence>
<dbReference type="CDD" id="cd12916">
    <property type="entry name" value="VKOR_1"/>
    <property type="match status" value="1"/>
</dbReference>
<comment type="subcellular location">
    <subcellularLocation>
        <location evidence="1">Membrane</location>
        <topology evidence="1">Multi-pass membrane protein</topology>
    </subcellularLocation>
</comment>
<evidence type="ECO:0000313" key="12">
    <source>
        <dbReference type="EMBL" id="PIR69390.1"/>
    </source>
</evidence>
<keyword evidence="9" id="KW-0676">Redox-active center</keyword>
<feature type="transmembrane region" description="Helical" evidence="10">
    <location>
        <begin position="81"/>
        <end position="101"/>
    </location>
</feature>
<dbReference type="GO" id="GO:0016020">
    <property type="term" value="C:membrane"/>
    <property type="evidence" value="ECO:0007669"/>
    <property type="project" value="UniProtKB-SubCell"/>
</dbReference>
<evidence type="ECO:0000256" key="1">
    <source>
        <dbReference type="ARBA" id="ARBA00004141"/>
    </source>
</evidence>
<evidence type="ECO:0000256" key="5">
    <source>
        <dbReference type="ARBA" id="ARBA00022989"/>
    </source>
</evidence>
<protein>
    <recommendedName>
        <fullName evidence="11">Vitamin K epoxide reductase domain-containing protein</fullName>
    </recommendedName>
</protein>
<dbReference type="InterPro" id="IPR012932">
    <property type="entry name" value="VKOR"/>
</dbReference>
<evidence type="ECO:0000256" key="9">
    <source>
        <dbReference type="ARBA" id="ARBA00023284"/>
    </source>
</evidence>
<dbReference type="Proteomes" id="UP000231503">
    <property type="component" value="Unassembled WGS sequence"/>
</dbReference>
<feature type="transmembrane region" description="Helical" evidence="10">
    <location>
        <begin position="7"/>
        <end position="27"/>
    </location>
</feature>